<feature type="region of interest" description="Disordered" evidence="1">
    <location>
        <begin position="380"/>
        <end position="427"/>
    </location>
</feature>
<keyword evidence="3" id="KW-1185">Reference proteome</keyword>
<feature type="region of interest" description="Disordered" evidence="1">
    <location>
        <begin position="287"/>
        <end position="319"/>
    </location>
</feature>
<evidence type="ECO:0000313" key="2">
    <source>
        <dbReference type="EMBL" id="KAJ8653498.1"/>
    </source>
</evidence>
<comment type="caution">
    <text evidence="2">The sequence shown here is derived from an EMBL/GenBank/DDBJ whole genome shotgun (WGS) entry which is preliminary data.</text>
</comment>
<gene>
    <name evidence="2" type="ORF">O0I10_010826</name>
</gene>
<dbReference type="AlphaFoldDB" id="A0AAD7XUM3"/>
<organism evidence="2 3">
    <name type="scientific">Lichtheimia ornata</name>
    <dbReference type="NCBI Taxonomy" id="688661"/>
    <lineage>
        <taxon>Eukaryota</taxon>
        <taxon>Fungi</taxon>
        <taxon>Fungi incertae sedis</taxon>
        <taxon>Mucoromycota</taxon>
        <taxon>Mucoromycotina</taxon>
        <taxon>Mucoromycetes</taxon>
        <taxon>Mucorales</taxon>
        <taxon>Lichtheimiaceae</taxon>
        <taxon>Lichtheimia</taxon>
    </lineage>
</organism>
<dbReference type="EMBL" id="JARTCD010000077">
    <property type="protein sequence ID" value="KAJ8653498.1"/>
    <property type="molecule type" value="Genomic_DNA"/>
</dbReference>
<name>A0AAD7XUM3_9FUNG</name>
<proteinExistence type="predicted"/>
<feature type="compositionally biased region" description="Low complexity" evidence="1">
    <location>
        <begin position="8"/>
        <end position="29"/>
    </location>
</feature>
<sequence>MDQEEEQPQQPQQQQQQQHGTTTTTTTTTIEHNNRSNINQLYQEVNELLGGFCSDAQQQFCIEQHIGSPMQLRRISQTMQQVLRFIPVIGLVDSANSDSLRRTLLRTALEITGCLDTACRQRHIAPLTEAKIEQLLDKWHELSRGYDDKSREHGKLTELLGTVGQLKKAWRRVDQVDGVLTSILASYGSVETRRAAGLYVAMVDKQNYAQLGLSRKAVGRRHIVFECTRLTRDQQIDAVTDICRRFGAVFMHNARHNLQQIDAQLSLARPTTLAHRLRQLHSMIYHDPNNNQQQQHPPRRRVLSHGDASATTTTITPFRLTSPVTTPSFIWYPRDNGNDDFPVASMPEPSFVPAPWQWTDLIKPRIPFKPLLFGLFRRPRRSHHHHRHRHEQQEPTPQQQEQADIDSQEVEPSVQPTDHDNNNHHLKNAPFATVSVDDLSQHLCRVGYQFYEDVANNAHLSYHQDSRVLQGVGQDLVEIYTNLQLESARLVMHRVVAICHELGAMSSTTDPAAAMIENPSITTLQHQHTTQPRPSIASV</sequence>
<evidence type="ECO:0000256" key="1">
    <source>
        <dbReference type="SAM" id="MobiDB-lite"/>
    </source>
</evidence>
<dbReference type="RefSeq" id="XP_058338412.1">
    <property type="nucleotide sequence ID" value="XM_058490800.1"/>
</dbReference>
<evidence type="ECO:0000313" key="3">
    <source>
        <dbReference type="Proteomes" id="UP001234581"/>
    </source>
</evidence>
<feature type="region of interest" description="Disordered" evidence="1">
    <location>
        <begin position="1"/>
        <end position="35"/>
    </location>
</feature>
<dbReference type="GeneID" id="83218228"/>
<accession>A0AAD7XUM3</accession>
<reference evidence="2 3" key="1">
    <citation type="submission" date="2023-03" db="EMBL/GenBank/DDBJ databases">
        <title>Genome sequence of Lichtheimia ornata CBS 291.66.</title>
        <authorList>
            <person name="Mohabir J.T."/>
            <person name="Shea T.P."/>
            <person name="Kurbessoian T."/>
            <person name="Berby B."/>
            <person name="Fontaine J."/>
            <person name="Livny J."/>
            <person name="Gnirke A."/>
            <person name="Stajich J.E."/>
            <person name="Cuomo C.A."/>
        </authorList>
    </citation>
    <scope>NUCLEOTIDE SEQUENCE [LARGE SCALE GENOMIC DNA]</scope>
    <source>
        <strain evidence="2">CBS 291.66</strain>
    </source>
</reference>
<feature type="compositionally biased region" description="Basic residues" evidence="1">
    <location>
        <begin position="380"/>
        <end position="390"/>
    </location>
</feature>
<protein>
    <submittedName>
        <fullName evidence="2">Uncharacterized protein</fullName>
    </submittedName>
</protein>
<dbReference type="Proteomes" id="UP001234581">
    <property type="component" value="Unassembled WGS sequence"/>
</dbReference>